<feature type="transmembrane region" description="Helical" evidence="1">
    <location>
        <begin position="34"/>
        <end position="65"/>
    </location>
</feature>
<keyword evidence="3" id="KW-1185">Reference proteome</keyword>
<organism evidence="2 3">
    <name type="scientific">Spiroplasma mirum ATCC 29335</name>
    <dbReference type="NCBI Taxonomy" id="838561"/>
    <lineage>
        <taxon>Bacteria</taxon>
        <taxon>Bacillati</taxon>
        <taxon>Mycoplasmatota</taxon>
        <taxon>Mollicutes</taxon>
        <taxon>Entomoplasmatales</taxon>
        <taxon>Spiroplasmataceae</taxon>
        <taxon>Spiroplasma</taxon>
    </lineage>
</organism>
<keyword evidence="1" id="KW-0812">Transmembrane</keyword>
<dbReference type="STRING" id="838561.P344_02965"/>
<accession>W6AL85</accession>
<dbReference type="PATRIC" id="fig|838561.3.peg.578"/>
<evidence type="ECO:0000313" key="2">
    <source>
        <dbReference type="EMBL" id="AHI57937.1"/>
    </source>
</evidence>
<dbReference type="AlphaFoldDB" id="W6AL85"/>
<dbReference type="HOGENOM" id="CLU_2384678_0_0_14"/>
<dbReference type="EMBL" id="CP006720">
    <property type="protein sequence ID" value="AHI57937.1"/>
    <property type="molecule type" value="Genomic_DNA"/>
</dbReference>
<gene>
    <name evidence="2" type="ORF">P344_02965</name>
</gene>
<dbReference type="RefSeq" id="WP_025317292.1">
    <property type="nucleotide sequence ID" value="NZ_CP006720.1"/>
</dbReference>
<evidence type="ECO:0000256" key="1">
    <source>
        <dbReference type="SAM" id="Phobius"/>
    </source>
</evidence>
<evidence type="ECO:0000313" key="3">
    <source>
        <dbReference type="Proteomes" id="UP000019260"/>
    </source>
</evidence>
<name>W6AL85_9MOLU</name>
<dbReference type="Proteomes" id="UP000019260">
    <property type="component" value="Chromosome"/>
</dbReference>
<sequence length="94" mass="10956">MAYPTCLLTFICLTLFQGINKSMMATFTNSLRSVVIALPFLAIGYGISIATGNPIWFFILIPILWHYWRKYHYQLIDIPDNFNLQDVVFIKKSY</sequence>
<dbReference type="eggNOG" id="COG0534">
    <property type="taxonomic scope" value="Bacteria"/>
</dbReference>
<keyword evidence="1" id="KW-0472">Membrane</keyword>
<keyword evidence="1" id="KW-1133">Transmembrane helix</keyword>
<reference evidence="2 3" key="1">
    <citation type="submission" date="2013-09" db="EMBL/GenBank/DDBJ databases">
        <title>Complete genome sequence of Spiroplasma mirum suckling mouse cataract agent.</title>
        <authorList>
            <person name="Landry C.A."/>
            <person name="Bastian F.O."/>
            <person name="Thune R.L."/>
        </authorList>
    </citation>
    <scope>NUCLEOTIDE SEQUENCE [LARGE SCALE GENOMIC DNA]</scope>
    <source>
        <strain evidence="2 3">SMCA</strain>
    </source>
</reference>
<dbReference type="KEGG" id="smia:P344_02965"/>
<protein>
    <submittedName>
        <fullName evidence="2">Uncharacterized protein</fullName>
    </submittedName>
</protein>
<proteinExistence type="predicted"/>